<evidence type="ECO:0000256" key="2">
    <source>
        <dbReference type="ARBA" id="ARBA00023002"/>
    </source>
</evidence>
<evidence type="ECO:0000313" key="6">
    <source>
        <dbReference type="RefSeq" id="XP_011633630.1"/>
    </source>
</evidence>
<dbReference type="InterPro" id="IPR055170">
    <property type="entry name" value="GFO_IDH_MocA-like_dom"/>
</dbReference>
<comment type="similarity">
    <text evidence="1">Belongs to the Gfo/Idh/MocA family.</text>
</comment>
<dbReference type="InterPro" id="IPR036291">
    <property type="entry name" value="NAD(P)-bd_dom_sf"/>
</dbReference>
<proteinExistence type="inferred from homology"/>
<evidence type="ECO:0000259" key="3">
    <source>
        <dbReference type="Pfam" id="PF01408"/>
    </source>
</evidence>
<keyword evidence="5" id="KW-1185">Reference proteome</keyword>
<dbReference type="KEGG" id="pbar:105424859"/>
<keyword evidence="2" id="KW-0560">Oxidoreductase</keyword>
<gene>
    <name evidence="6" type="primary">LOC105424859</name>
</gene>
<dbReference type="Pfam" id="PF01408">
    <property type="entry name" value="GFO_IDH_MocA"/>
    <property type="match status" value="1"/>
</dbReference>
<dbReference type="Gene3D" id="3.30.360.10">
    <property type="entry name" value="Dihydrodipicolinate Reductase, domain 2"/>
    <property type="match status" value="1"/>
</dbReference>
<reference evidence="6" key="1">
    <citation type="submission" date="2025-08" db="UniProtKB">
        <authorList>
            <consortium name="RefSeq"/>
        </authorList>
    </citation>
    <scope>IDENTIFICATION</scope>
</reference>
<feature type="domain" description="GFO/IDH/MocA-like oxidoreductase" evidence="4">
    <location>
        <begin position="177"/>
        <end position="295"/>
    </location>
</feature>
<protein>
    <submittedName>
        <fullName evidence="6">Uncharacterized protein LOC105424859</fullName>
    </submittedName>
</protein>
<dbReference type="SUPFAM" id="SSF55347">
    <property type="entry name" value="Glyceraldehyde-3-phosphate dehydrogenase-like, C-terminal domain"/>
    <property type="match status" value="1"/>
</dbReference>
<dbReference type="GO" id="GO:0000166">
    <property type="term" value="F:nucleotide binding"/>
    <property type="evidence" value="ECO:0007669"/>
    <property type="project" value="InterPro"/>
</dbReference>
<evidence type="ECO:0000256" key="1">
    <source>
        <dbReference type="ARBA" id="ARBA00010928"/>
    </source>
</evidence>
<dbReference type="SUPFAM" id="SSF51735">
    <property type="entry name" value="NAD(P)-binding Rossmann-fold domains"/>
    <property type="match status" value="1"/>
</dbReference>
<dbReference type="GeneID" id="105424859"/>
<dbReference type="Gene3D" id="3.40.50.720">
    <property type="entry name" value="NAD(P)-binding Rossmann-like Domain"/>
    <property type="match status" value="1"/>
</dbReference>
<dbReference type="GO" id="GO:0006740">
    <property type="term" value="P:NADPH regeneration"/>
    <property type="evidence" value="ECO:0007669"/>
    <property type="project" value="TreeGrafter"/>
</dbReference>
<evidence type="ECO:0000313" key="5">
    <source>
        <dbReference type="Proteomes" id="UP000504615"/>
    </source>
</evidence>
<dbReference type="OrthoDB" id="64915at2759"/>
<dbReference type="PANTHER" id="PTHR42840:SF3">
    <property type="entry name" value="BINDING ROSSMANN FOLD OXIDOREDUCTASE, PUTATIVE (AFU_ORTHOLOGUE AFUA_2G10240)-RELATED"/>
    <property type="match status" value="1"/>
</dbReference>
<dbReference type="GO" id="GO:0016491">
    <property type="term" value="F:oxidoreductase activity"/>
    <property type="evidence" value="ECO:0007669"/>
    <property type="project" value="UniProtKB-KW"/>
</dbReference>
<name>A0A6I9VYV1_9HYME</name>
<dbReference type="Proteomes" id="UP000504615">
    <property type="component" value="Unplaced"/>
</dbReference>
<evidence type="ECO:0000259" key="4">
    <source>
        <dbReference type="Pfam" id="PF22725"/>
    </source>
</evidence>
<feature type="domain" description="Gfo/Idh/MocA-like oxidoreductase N-terminal" evidence="3">
    <location>
        <begin position="45"/>
        <end position="166"/>
    </location>
</feature>
<sequence length="389" mass="43852">MATAKFKETSPYVKPKPIPPVEDYLYNKYVEDLTLKADNQNEPIVKVALFGVGRAGTIHLMSTVSSTRAQLLYIVDDIESNWQKMRKYWRLDDVTFLNSKQSDKVFKDPNVDAVIVASPTFTHEDIIIKALQAKKAVFCEKPVAENRPDTAKCYEIAKKVGKPLFCAFNRRFDPSYSNVRERVRKGEVGHVHTIKTVARDSPLPTIEYLKVSGGIFHDCMVHDIDIITWVIGEYPDKVSVLAEANIPEIKAINDFDTVAATLHFPSGTLGMIDLSRNSSFGYDQRLEAFGPKGMVLADNEQPIHSVCRHYDLQGPTTAPIWYSFASRFLNGYRREFDHFIDVVHGKVESMVKSKEILAVSKIATACEESARTGKIVTLNWMDGELPDNQ</sequence>
<accession>A0A6I9VYV1</accession>
<dbReference type="AlphaFoldDB" id="A0A6I9VYV1"/>
<dbReference type="PANTHER" id="PTHR42840">
    <property type="entry name" value="NAD(P)-BINDING ROSSMANN-FOLD SUPERFAMILY PROTEIN-RELATED"/>
    <property type="match status" value="1"/>
</dbReference>
<dbReference type="Pfam" id="PF22725">
    <property type="entry name" value="GFO_IDH_MocA_C3"/>
    <property type="match status" value="1"/>
</dbReference>
<dbReference type="RefSeq" id="XP_011633630.1">
    <property type="nucleotide sequence ID" value="XM_011635328.2"/>
</dbReference>
<dbReference type="InterPro" id="IPR000683">
    <property type="entry name" value="Gfo/Idh/MocA-like_OxRdtase_N"/>
</dbReference>
<dbReference type="GO" id="GO:0005737">
    <property type="term" value="C:cytoplasm"/>
    <property type="evidence" value="ECO:0007669"/>
    <property type="project" value="TreeGrafter"/>
</dbReference>
<organism evidence="5 6">
    <name type="scientific">Pogonomyrmex barbatus</name>
    <name type="common">red harvester ant</name>
    <dbReference type="NCBI Taxonomy" id="144034"/>
    <lineage>
        <taxon>Eukaryota</taxon>
        <taxon>Metazoa</taxon>
        <taxon>Ecdysozoa</taxon>
        <taxon>Arthropoda</taxon>
        <taxon>Hexapoda</taxon>
        <taxon>Insecta</taxon>
        <taxon>Pterygota</taxon>
        <taxon>Neoptera</taxon>
        <taxon>Endopterygota</taxon>
        <taxon>Hymenoptera</taxon>
        <taxon>Apocrita</taxon>
        <taxon>Aculeata</taxon>
        <taxon>Formicoidea</taxon>
        <taxon>Formicidae</taxon>
        <taxon>Myrmicinae</taxon>
        <taxon>Pogonomyrmex</taxon>
    </lineage>
</organism>